<accession>A0A8S9NUI8</accession>
<protein>
    <submittedName>
        <fullName evidence="1">Uncharacterized protein</fullName>
    </submittedName>
</protein>
<dbReference type="AlphaFoldDB" id="A0A8S9NUI8"/>
<reference evidence="1" key="1">
    <citation type="submission" date="2019-12" db="EMBL/GenBank/DDBJ databases">
        <title>Genome sequencing and annotation of Brassica cretica.</title>
        <authorList>
            <person name="Studholme D.J."/>
            <person name="Sarris P."/>
        </authorList>
    </citation>
    <scope>NUCLEOTIDE SEQUENCE</scope>
    <source>
        <strain evidence="1">PFS-109/04</strain>
        <tissue evidence="1">Leaf</tissue>
    </source>
</reference>
<dbReference type="EMBL" id="QGKX02001521">
    <property type="protein sequence ID" value="KAF3507396.1"/>
    <property type="molecule type" value="Genomic_DNA"/>
</dbReference>
<evidence type="ECO:0000313" key="2">
    <source>
        <dbReference type="Proteomes" id="UP000712600"/>
    </source>
</evidence>
<proteinExistence type="predicted"/>
<sequence>MDKESNPIVASRAEEIYVSRIQPSYYVHGVALDSLGTKASSSPPAAVVWQRAFHRWYGPLVTPNPASFSSSLGIMSTKKSNTSALY</sequence>
<comment type="caution">
    <text evidence="1">The sequence shown here is derived from an EMBL/GenBank/DDBJ whole genome shotgun (WGS) entry which is preliminary data.</text>
</comment>
<dbReference type="Proteomes" id="UP000712600">
    <property type="component" value="Unassembled WGS sequence"/>
</dbReference>
<name>A0A8S9NUI8_BRACR</name>
<organism evidence="1 2">
    <name type="scientific">Brassica cretica</name>
    <name type="common">Mustard</name>
    <dbReference type="NCBI Taxonomy" id="69181"/>
    <lineage>
        <taxon>Eukaryota</taxon>
        <taxon>Viridiplantae</taxon>
        <taxon>Streptophyta</taxon>
        <taxon>Embryophyta</taxon>
        <taxon>Tracheophyta</taxon>
        <taxon>Spermatophyta</taxon>
        <taxon>Magnoliopsida</taxon>
        <taxon>eudicotyledons</taxon>
        <taxon>Gunneridae</taxon>
        <taxon>Pentapetalae</taxon>
        <taxon>rosids</taxon>
        <taxon>malvids</taxon>
        <taxon>Brassicales</taxon>
        <taxon>Brassicaceae</taxon>
        <taxon>Brassiceae</taxon>
        <taxon>Brassica</taxon>
    </lineage>
</organism>
<evidence type="ECO:0000313" key="1">
    <source>
        <dbReference type="EMBL" id="KAF3507396.1"/>
    </source>
</evidence>
<gene>
    <name evidence="1" type="ORF">F2Q69_00010192</name>
</gene>